<evidence type="ECO:0000313" key="1">
    <source>
        <dbReference type="EMBL" id="KAF6750448.1"/>
    </source>
</evidence>
<gene>
    <name evidence="1" type="ORF">DFP72DRAFT_1139724</name>
</gene>
<proteinExistence type="predicted"/>
<reference evidence="1 2" key="1">
    <citation type="submission" date="2020-07" db="EMBL/GenBank/DDBJ databases">
        <title>Comparative genomics of pyrophilous fungi reveals a link between fire events and developmental genes.</title>
        <authorList>
            <consortium name="DOE Joint Genome Institute"/>
            <person name="Steindorff A.S."/>
            <person name="Carver A."/>
            <person name="Calhoun S."/>
            <person name="Stillman K."/>
            <person name="Liu H."/>
            <person name="Lipzen A."/>
            <person name="Pangilinan J."/>
            <person name="Labutti K."/>
            <person name="Bruns T.D."/>
            <person name="Grigoriev I.V."/>
        </authorList>
    </citation>
    <scope>NUCLEOTIDE SEQUENCE [LARGE SCALE GENOMIC DNA]</scope>
    <source>
        <strain evidence="1 2">CBS 144469</strain>
    </source>
</reference>
<comment type="caution">
    <text evidence="1">The sequence shown here is derived from an EMBL/GenBank/DDBJ whole genome shotgun (WGS) entry which is preliminary data.</text>
</comment>
<sequence length="97" mass="10753">MYTNLAEIPVPTGAQFLAPEFNSIQLSFSVRDHERNVKKSLVKQIVLSNSGPATVLPAQEVNYVAARYSLSGRNRVVLREAKEGSGTKYFVELLEGR</sequence>
<dbReference type="Proteomes" id="UP000521943">
    <property type="component" value="Unassembled WGS sequence"/>
</dbReference>
<organism evidence="1 2">
    <name type="scientific">Ephemerocybe angulata</name>
    <dbReference type="NCBI Taxonomy" id="980116"/>
    <lineage>
        <taxon>Eukaryota</taxon>
        <taxon>Fungi</taxon>
        <taxon>Dikarya</taxon>
        <taxon>Basidiomycota</taxon>
        <taxon>Agaricomycotina</taxon>
        <taxon>Agaricomycetes</taxon>
        <taxon>Agaricomycetidae</taxon>
        <taxon>Agaricales</taxon>
        <taxon>Agaricineae</taxon>
        <taxon>Psathyrellaceae</taxon>
        <taxon>Ephemerocybe</taxon>
    </lineage>
</organism>
<protein>
    <submittedName>
        <fullName evidence="1">Uncharacterized protein</fullName>
    </submittedName>
</protein>
<keyword evidence="2" id="KW-1185">Reference proteome</keyword>
<evidence type="ECO:0000313" key="2">
    <source>
        <dbReference type="Proteomes" id="UP000521943"/>
    </source>
</evidence>
<dbReference type="EMBL" id="JACGCI010000057">
    <property type="protein sequence ID" value="KAF6750448.1"/>
    <property type="molecule type" value="Genomic_DNA"/>
</dbReference>
<dbReference type="OrthoDB" id="43744at2759"/>
<dbReference type="AlphaFoldDB" id="A0A8H6HNT3"/>
<accession>A0A8H6HNT3</accession>
<name>A0A8H6HNT3_9AGAR</name>